<feature type="transmembrane region" description="Helical" evidence="7">
    <location>
        <begin position="31"/>
        <end position="57"/>
    </location>
</feature>
<comment type="similarity">
    <text evidence="7">Belongs to the binding-protein-dependent transport system permease family.</text>
</comment>
<feature type="transmembrane region" description="Helical" evidence="7">
    <location>
        <begin position="104"/>
        <end position="123"/>
    </location>
</feature>
<feature type="transmembrane region" description="Helical" evidence="7">
    <location>
        <begin position="135"/>
        <end position="153"/>
    </location>
</feature>
<dbReference type="InterPro" id="IPR000515">
    <property type="entry name" value="MetI-like"/>
</dbReference>
<dbReference type="Pfam" id="PF00528">
    <property type="entry name" value="BPD_transp_1"/>
    <property type="match status" value="1"/>
</dbReference>
<keyword evidence="2 7" id="KW-0813">Transport</keyword>
<accession>A0ABQ4N6T4</accession>
<protein>
    <submittedName>
        <fullName evidence="9">Transporter</fullName>
    </submittedName>
</protein>
<feature type="transmembrane region" description="Helical" evidence="7">
    <location>
        <begin position="225"/>
        <end position="248"/>
    </location>
</feature>
<keyword evidence="4 7" id="KW-0812">Transmembrane</keyword>
<dbReference type="SUPFAM" id="SSF161098">
    <property type="entry name" value="MetI-like"/>
    <property type="match status" value="1"/>
</dbReference>
<feature type="transmembrane region" description="Helical" evidence="7">
    <location>
        <begin position="296"/>
        <end position="319"/>
    </location>
</feature>
<evidence type="ECO:0000256" key="3">
    <source>
        <dbReference type="ARBA" id="ARBA00022475"/>
    </source>
</evidence>
<feature type="domain" description="ABC transmembrane type-1" evidence="8">
    <location>
        <begin position="100"/>
        <end position="319"/>
    </location>
</feature>
<comment type="caution">
    <text evidence="9">The sequence shown here is derived from an EMBL/GenBank/DDBJ whole genome shotgun (WGS) entry which is preliminary data.</text>
</comment>
<organism evidence="9 10">
    <name type="scientific">Paenibacillus cisolokensis</name>
    <dbReference type="NCBI Taxonomy" id="1658519"/>
    <lineage>
        <taxon>Bacteria</taxon>
        <taxon>Bacillati</taxon>
        <taxon>Bacillota</taxon>
        <taxon>Bacilli</taxon>
        <taxon>Bacillales</taxon>
        <taxon>Paenibacillaceae</taxon>
        <taxon>Paenibacillus</taxon>
    </lineage>
</organism>
<keyword evidence="10" id="KW-1185">Reference proteome</keyword>
<dbReference type="PANTHER" id="PTHR43744">
    <property type="entry name" value="ABC TRANSPORTER PERMEASE PROTEIN MG189-RELATED-RELATED"/>
    <property type="match status" value="1"/>
</dbReference>
<evidence type="ECO:0000313" key="9">
    <source>
        <dbReference type="EMBL" id="GIQ63890.1"/>
    </source>
</evidence>
<evidence type="ECO:0000256" key="6">
    <source>
        <dbReference type="ARBA" id="ARBA00023136"/>
    </source>
</evidence>
<keyword evidence="5 7" id="KW-1133">Transmembrane helix</keyword>
<evidence type="ECO:0000256" key="5">
    <source>
        <dbReference type="ARBA" id="ARBA00022989"/>
    </source>
</evidence>
<evidence type="ECO:0000256" key="1">
    <source>
        <dbReference type="ARBA" id="ARBA00004651"/>
    </source>
</evidence>
<dbReference type="PANTHER" id="PTHR43744:SF12">
    <property type="entry name" value="ABC TRANSPORTER PERMEASE PROTEIN MG189-RELATED"/>
    <property type="match status" value="1"/>
</dbReference>
<evidence type="ECO:0000259" key="8">
    <source>
        <dbReference type="PROSITE" id="PS50928"/>
    </source>
</evidence>
<dbReference type="CDD" id="cd06261">
    <property type="entry name" value="TM_PBP2"/>
    <property type="match status" value="1"/>
</dbReference>
<name>A0ABQ4N6T4_9BACL</name>
<comment type="subcellular location">
    <subcellularLocation>
        <location evidence="1 7">Cell membrane</location>
        <topology evidence="1 7">Multi-pass membrane protein</topology>
    </subcellularLocation>
</comment>
<gene>
    <name evidence="9" type="ORF">PACILC2_24580</name>
</gene>
<sequence length="334" mass="37674">MRALQTGRTMLPGRRLTLSEKLRHKYLTLRYANGLFWTVIRYLLLIGLAFLIVYPLLVKLANSFMSAQDLIDGTVRFIPRNFTLFNYRTVIEHTDFFKSMTNTLGIALMCGVLQMIVCTMIGYGLARFRFRGRGLVFAVVVLTILIPPQTYMISLYMKFSFFDLFGLISAAFGGTVRLTDSLWPMAILSLTGFGFKNGLYILIMRQYFKGIPKELEEAAYVDGSGLFRTFGAIIVPLAFTMMMTVLLFSFAWQWTDSFYSTMFYSQIKLLSNALLVGFEGLMLDGATVGLKVGQPLTATLTNTMSLMIIAPLILLYLFAQRYLVEGIEHSGIVG</sequence>
<dbReference type="PROSITE" id="PS50928">
    <property type="entry name" value="ABC_TM1"/>
    <property type="match status" value="1"/>
</dbReference>
<evidence type="ECO:0000256" key="2">
    <source>
        <dbReference type="ARBA" id="ARBA00022448"/>
    </source>
</evidence>
<keyword evidence="6 7" id="KW-0472">Membrane</keyword>
<feature type="transmembrane region" description="Helical" evidence="7">
    <location>
        <begin position="185"/>
        <end position="205"/>
    </location>
</feature>
<dbReference type="Gene3D" id="1.10.3720.10">
    <property type="entry name" value="MetI-like"/>
    <property type="match status" value="1"/>
</dbReference>
<dbReference type="RefSeq" id="WP_062491213.1">
    <property type="nucleotide sequence ID" value="NZ_BOVJ01000074.1"/>
</dbReference>
<dbReference type="Proteomes" id="UP000680304">
    <property type="component" value="Unassembled WGS sequence"/>
</dbReference>
<evidence type="ECO:0000256" key="7">
    <source>
        <dbReference type="RuleBase" id="RU363032"/>
    </source>
</evidence>
<proteinExistence type="inferred from homology"/>
<reference evidence="9 10" key="1">
    <citation type="submission" date="2021-04" db="EMBL/GenBank/DDBJ databases">
        <title>Draft genome sequence of Paenibacillus cisolokensis, LC2-13A.</title>
        <authorList>
            <person name="Uke A."/>
            <person name="Chhe C."/>
            <person name="Baramee S."/>
            <person name="Kosugi A."/>
        </authorList>
    </citation>
    <scope>NUCLEOTIDE SEQUENCE [LARGE SCALE GENOMIC DNA]</scope>
    <source>
        <strain evidence="9 10">LC2-13A</strain>
    </source>
</reference>
<dbReference type="EMBL" id="BOVJ01000074">
    <property type="protein sequence ID" value="GIQ63890.1"/>
    <property type="molecule type" value="Genomic_DNA"/>
</dbReference>
<keyword evidence="3" id="KW-1003">Cell membrane</keyword>
<evidence type="ECO:0000256" key="4">
    <source>
        <dbReference type="ARBA" id="ARBA00022692"/>
    </source>
</evidence>
<evidence type="ECO:0000313" key="10">
    <source>
        <dbReference type="Proteomes" id="UP000680304"/>
    </source>
</evidence>
<dbReference type="InterPro" id="IPR035906">
    <property type="entry name" value="MetI-like_sf"/>
</dbReference>